<evidence type="ECO:0000256" key="2">
    <source>
        <dbReference type="ARBA" id="ARBA00012438"/>
    </source>
</evidence>
<evidence type="ECO:0000256" key="1">
    <source>
        <dbReference type="ARBA" id="ARBA00000085"/>
    </source>
</evidence>
<dbReference type="InterPro" id="IPR004358">
    <property type="entry name" value="Sig_transdc_His_kin-like_C"/>
</dbReference>
<evidence type="ECO:0000313" key="9">
    <source>
        <dbReference type="EMBL" id="AOY80344.1"/>
    </source>
</evidence>
<comment type="catalytic activity">
    <reaction evidence="1">
        <text>ATP + protein L-histidine = ADP + protein N-phospho-L-histidine.</text>
        <dbReference type="EC" id="2.7.13.3"/>
    </reaction>
</comment>
<keyword evidence="5" id="KW-0418">Kinase</keyword>
<dbReference type="PROSITE" id="PS50109">
    <property type="entry name" value="HIS_KIN"/>
    <property type="match status" value="1"/>
</dbReference>
<dbReference type="InterPro" id="IPR003661">
    <property type="entry name" value="HisK_dim/P_dom"/>
</dbReference>
<keyword evidence="3" id="KW-0597">Phosphoprotein</keyword>
<evidence type="ECO:0000256" key="4">
    <source>
        <dbReference type="ARBA" id="ARBA00022679"/>
    </source>
</evidence>
<dbReference type="Gene3D" id="3.30.565.10">
    <property type="entry name" value="Histidine kinase-like ATPase, C-terminal domain"/>
    <property type="match status" value="1"/>
</dbReference>
<dbReference type="Pfam" id="PF01590">
    <property type="entry name" value="GAF"/>
    <property type="match status" value="1"/>
</dbReference>
<keyword evidence="4" id="KW-0808">Transferase</keyword>
<dbReference type="InterPro" id="IPR005467">
    <property type="entry name" value="His_kinase_dom"/>
</dbReference>
<dbReference type="SUPFAM" id="SSF55781">
    <property type="entry name" value="GAF domain-like"/>
    <property type="match status" value="1"/>
</dbReference>
<evidence type="ECO:0000256" key="5">
    <source>
        <dbReference type="ARBA" id="ARBA00022777"/>
    </source>
</evidence>
<evidence type="ECO:0000313" key="10">
    <source>
        <dbReference type="Proteomes" id="UP000176944"/>
    </source>
</evidence>
<dbReference type="InterPro" id="IPR036097">
    <property type="entry name" value="HisK_dim/P_sf"/>
</dbReference>
<dbReference type="SMART" id="SM00387">
    <property type="entry name" value="HATPase_c"/>
    <property type="match status" value="1"/>
</dbReference>
<evidence type="ECO:0000256" key="7">
    <source>
        <dbReference type="SAM" id="Coils"/>
    </source>
</evidence>
<sequence>MNNPNSLLGDLRQELPNLRCQMYFKSSLTALSHAMEDLVLAVDDSPLVIANFQHEKFYRQEVHRYQRIAQRTNQVYVLAAPESESGFAVVEQSLETIPLHPNDGLAQEWHLVILAQKYTACLICREQLTPAISMDQGRRFEGFWSFDPRVTIHAARLLLGRIASYRPELAPKVEQVWQRYGLTTEVPEQTLLLTSAGIDISIFAQRLVTYLQASQYKLLKAYRVLTTKESKERLINAITATIRRSLNPQDVLAATVKELGNTFNSCRCLLYRCSPSDQQAKIEYESVASGLPSLTGQMWSLADNPLIQVALAQERAIAVVDVTKAPNLHNNPALRTTIQRWQIRSWLLVPIHYQGTLLGMLELHHGGSEPYRWLEDDIDLVEAIATQAGVALNQAQAYTDLTELHNQLEALERTRNNLIAIVGHELRTPLSTIRVCLESLESEPEMPTEFRQTMLDTALTDAERMRKLIQDFLTLSKLESGQTSRYPESIQIIEVLDLALSALRSIWSPETLPEINVKLPSVLPTVLADGEGLVEVLTKLLDNACKFTEPGGKITIQAQINETQPESIGFVTKNRHRHPMLEVIVADTGRGIEPSQLDAIFESFYQEEDSLRRTVGGTGLGLAICRQIIKGMGGKIWAESEGKNQGSQFHFTIPLESSQTLLSVDC</sequence>
<dbReference type="SMART" id="SM00388">
    <property type="entry name" value="HisKA"/>
    <property type="match status" value="1"/>
</dbReference>
<dbReference type="SMART" id="SM00065">
    <property type="entry name" value="GAF"/>
    <property type="match status" value="1"/>
</dbReference>
<evidence type="ECO:0000256" key="6">
    <source>
        <dbReference type="ARBA" id="ARBA00023012"/>
    </source>
</evidence>
<accession>A0A1D9FYJ3</accession>
<dbReference type="Pfam" id="PF10069">
    <property type="entry name" value="DICT"/>
    <property type="match status" value="1"/>
</dbReference>
<dbReference type="PANTHER" id="PTHR43711:SF26">
    <property type="entry name" value="SENSOR HISTIDINE KINASE RCSC"/>
    <property type="match status" value="1"/>
</dbReference>
<dbReference type="SUPFAM" id="SSF47384">
    <property type="entry name" value="Homodimeric domain of signal transducing histidine kinase"/>
    <property type="match status" value="1"/>
</dbReference>
<dbReference type="SUPFAM" id="SSF55874">
    <property type="entry name" value="ATPase domain of HSP90 chaperone/DNA topoisomerase II/histidine kinase"/>
    <property type="match status" value="1"/>
</dbReference>
<gene>
    <name evidence="9" type="ORF">BJP36_10890</name>
</gene>
<feature type="domain" description="Histidine kinase" evidence="8">
    <location>
        <begin position="421"/>
        <end position="657"/>
    </location>
</feature>
<feature type="coiled-coil region" evidence="7">
    <location>
        <begin position="394"/>
        <end position="421"/>
    </location>
</feature>
<dbReference type="EMBL" id="CP017708">
    <property type="protein sequence ID" value="AOY80344.1"/>
    <property type="molecule type" value="Genomic_DNA"/>
</dbReference>
<reference evidence="10" key="1">
    <citation type="submission" date="2016-10" db="EMBL/GenBank/DDBJ databases">
        <title>Comparative genomics uncovers the prolific and rare metabolic potential of the cyanobacterial genus Moorea.</title>
        <authorList>
            <person name="Leao T."/>
            <person name="Castelao G."/>
            <person name="Korobeynikov A."/>
            <person name="Monroe E.A."/>
            <person name="Podell S."/>
            <person name="Glukhov E."/>
            <person name="Allen E."/>
            <person name="Gerwick W.H."/>
            <person name="Gerwick L."/>
        </authorList>
    </citation>
    <scope>NUCLEOTIDE SEQUENCE [LARGE SCALE GENOMIC DNA]</scope>
    <source>
        <strain evidence="10">JHB</strain>
    </source>
</reference>
<organism evidence="9 10">
    <name type="scientific">Moorena producens (strain JHB)</name>
    <dbReference type="NCBI Taxonomy" id="1454205"/>
    <lineage>
        <taxon>Bacteria</taxon>
        <taxon>Bacillati</taxon>
        <taxon>Cyanobacteriota</taxon>
        <taxon>Cyanophyceae</taxon>
        <taxon>Coleofasciculales</taxon>
        <taxon>Coleofasciculaceae</taxon>
        <taxon>Moorena</taxon>
    </lineage>
</organism>
<name>A0A1D9FYJ3_MOOP1</name>
<dbReference type="AlphaFoldDB" id="A0A1D9FYJ3"/>
<dbReference type="GO" id="GO:0005524">
    <property type="term" value="F:ATP binding"/>
    <property type="evidence" value="ECO:0007669"/>
    <property type="project" value="UniProtKB-KW"/>
</dbReference>
<dbReference type="Pfam" id="PF02518">
    <property type="entry name" value="HATPase_c"/>
    <property type="match status" value="1"/>
</dbReference>
<dbReference type="InterPro" id="IPR003018">
    <property type="entry name" value="GAF"/>
</dbReference>
<dbReference type="InterPro" id="IPR050736">
    <property type="entry name" value="Sensor_HK_Regulatory"/>
</dbReference>
<protein>
    <recommendedName>
        <fullName evidence="2">histidine kinase</fullName>
        <ecNumber evidence="2">2.7.13.3</ecNumber>
    </recommendedName>
</protein>
<dbReference type="Gene3D" id="3.30.450.40">
    <property type="match status" value="1"/>
</dbReference>
<keyword evidence="6" id="KW-0902">Two-component regulatory system</keyword>
<dbReference type="InterPro" id="IPR036890">
    <property type="entry name" value="HATPase_C_sf"/>
</dbReference>
<dbReference type="Pfam" id="PF17150">
    <property type="entry name" value="CHASE6_C"/>
    <property type="match status" value="1"/>
</dbReference>
<keyword evidence="7" id="KW-0175">Coiled coil</keyword>
<dbReference type="PRINTS" id="PR00344">
    <property type="entry name" value="BCTRLSENSOR"/>
</dbReference>
<dbReference type="InterPro" id="IPR033415">
    <property type="entry name" value="CHASE6_C"/>
</dbReference>
<keyword evidence="9" id="KW-0067">ATP-binding</keyword>
<dbReference type="GO" id="GO:0000155">
    <property type="term" value="F:phosphorelay sensor kinase activity"/>
    <property type="evidence" value="ECO:0007669"/>
    <property type="project" value="InterPro"/>
</dbReference>
<evidence type="ECO:0000256" key="3">
    <source>
        <dbReference type="ARBA" id="ARBA00022553"/>
    </source>
</evidence>
<dbReference type="Proteomes" id="UP000176944">
    <property type="component" value="Chromosome"/>
</dbReference>
<dbReference type="Pfam" id="PF00512">
    <property type="entry name" value="HisKA"/>
    <property type="match status" value="1"/>
</dbReference>
<dbReference type="InterPro" id="IPR019278">
    <property type="entry name" value="DICT_dom"/>
</dbReference>
<proteinExistence type="predicted"/>
<dbReference type="InterPro" id="IPR003594">
    <property type="entry name" value="HATPase_dom"/>
</dbReference>
<keyword evidence="9" id="KW-0547">Nucleotide-binding</keyword>
<dbReference type="CDD" id="cd00082">
    <property type="entry name" value="HisKA"/>
    <property type="match status" value="1"/>
</dbReference>
<dbReference type="PANTHER" id="PTHR43711">
    <property type="entry name" value="TWO-COMPONENT HISTIDINE KINASE"/>
    <property type="match status" value="1"/>
</dbReference>
<dbReference type="InterPro" id="IPR029016">
    <property type="entry name" value="GAF-like_dom_sf"/>
</dbReference>
<dbReference type="EC" id="2.7.13.3" evidence="2"/>
<evidence type="ECO:0000259" key="8">
    <source>
        <dbReference type="PROSITE" id="PS50109"/>
    </source>
</evidence>
<dbReference type="Gene3D" id="1.10.287.130">
    <property type="match status" value="1"/>
</dbReference>